<evidence type="ECO:0000313" key="1">
    <source>
        <dbReference type="EMBL" id="KYG28080.1"/>
    </source>
</evidence>
<dbReference type="STRING" id="519424.AZF04_09240"/>
<dbReference type="OrthoDB" id="2354098at2"/>
<comment type="caution">
    <text evidence="1">The sequence shown here is derived from an EMBL/GenBank/DDBJ whole genome shotgun (WGS) entry which is preliminary data.</text>
</comment>
<evidence type="ECO:0008006" key="3">
    <source>
        <dbReference type="Google" id="ProtNLM"/>
    </source>
</evidence>
<gene>
    <name evidence="1" type="ORF">AZF04_09240</name>
</gene>
<accession>A0A161QGL1</accession>
<reference evidence="1" key="1">
    <citation type="submission" date="2016-02" db="EMBL/GenBank/DDBJ databases">
        <title>Genome sequence of Bacillus trypoxylicola KCTC 13244(T).</title>
        <authorList>
            <person name="Jeong H."/>
            <person name="Park S.-H."/>
            <person name="Choi S.-K."/>
        </authorList>
    </citation>
    <scope>NUCLEOTIDE SEQUENCE [LARGE SCALE GENOMIC DNA]</scope>
    <source>
        <strain evidence="1">KCTC 13244</strain>
    </source>
</reference>
<protein>
    <recommendedName>
        <fullName evidence="3">NETI motif-containing protein</fullName>
    </recommendedName>
</protein>
<dbReference type="InterPro" id="IPR025930">
    <property type="entry name" value="NETI"/>
</dbReference>
<name>A0A161QGL1_9BACI</name>
<keyword evidence="2" id="KW-1185">Reference proteome</keyword>
<dbReference type="Proteomes" id="UP000075806">
    <property type="component" value="Unassembled WGS sequence"/>
</dbReference>
<organism evidence="1 2">
    <name type="scientific">Alkalihalobacillus trypoxylicola</name>
    <dbReference type="NCBI Taxonomy" id="519424"/>
    <lineage>
        <taxon>Bacteria</taxon>
        <taxon>Bacillati</taxon>
        <taxon>Bacillota</taxon>
        <taxon>Bacilli</taxon>
        <taxon>Bacillales</taxon>
        <taxon>Bacillaceae</taxon>
        <taxon>Alkalihalobacillus</taxon>
    </lineage>
</organism>
<dbReference type="AlphaFoldDB" id="A0A161QGL1"/>
<dbReference type="RefSeq" id="WP_045484906.1">
    <property type="nucleotide sequence ID" value="NZ_LTAO01000034.1"/>
</dbReference>
<dbReference type="EMBL" id="LTAO01000034">
    <property type="protein sequence ID" value="KYG28080.1"/>
    <property type="molecule type" value="Genomic_DNA"/>
</dbReference>
<evidence type="ECO:0000313" key="2">
    <source>
        <dbReference type="Proteomes" id="UP000075806"/>
    </source>
</evidence>
<sequence>MKFEVQEGETVSECIERMKESGYTPVRRIEKPVFAEKKQGHHIDYEPIRQVIIFEGHLIEDEQ</sequence>
<proteinExistence type="predicted"/>
<dbReference type="Pfam" id="PF14044">
    <property type="entry name" value="NETI"/>
    <property type="match status" value="1"/>
</dbReference>